<dbReference type="RefSeq" id="YP_010774093.1">
    <property type="nucleotide sequence ID" value="NC_074751.1"/>
</dbReference>
<organism evidence="1 2">
    <name type="scientific">Serratia phage vB_SmaS_Rovert</name>
    <dbReference type="NCBI Taxonomy" id="2777363"/>
    <lineage>
        <taxon>Viruses</taxon>
        <taxon>Duplodnaviria</taxon>
        <taxon>Heunggongvirae</taxon>
        <taxon>Uroviricota</taxon>
        <taxon>Caudoviricetes</taxon>
        <taxon>Rovertvirus</taxon>
        <taxon>Rovertvirus rovert</taxon>
    </lineage>
</organism>
<dbReference type="Proteomes" id="UP000595249">
    <property type="component" value="Segment"/>
</dbReference>
<dbReference type="KEGG" id="vg:80456994"/>
<dbReference type="EMBL" id="MW021761">
    <property type="protein sequence ID" value="QPX75026.1"/>
    <property type="molecule type" value="Genomic_DNA"/>
</dbReference>
<proteinExistence type="predicted"/>
<protein>
    <submittedName>
        <fullName evidence="1">Uncharacterized protein</fullName>
    </submittedName>
</protein>
<name>A0A7T3TKY6_9CAUD</name>
<dbReference type="GeneID" id="80456994"/>
<accession>A0A7T3TKY6</accession>
<reference evidence="1 2" key="1">
    <citation type="submission" date="2020-09" db="EMBL/GenBank/DDBJ databases">
        <authorList>
            <person name="Marshall N."/>
            <person name="Wilson M.E."/>
            <person name="Walker J.K."/>
            <person name="Johnson L."/>
            <person name="Sharma R."/>
            <person name="Carr E."/>
            <person name="Grose J.H."/>
        </authorList>
    </citation>
    <scope>NUCLEOTIDE SEQUENCE [LARGE SCALE GENOMIC DNA]</scope>
</reference>
<keyword evidence="2" id="KW-1185">Reference proteome</keyword>
<sequence>MPETKNTTTQGLKLNLIFIKNLQ</sequence>
<evidence type="ECO:0000313" key="1">
    <source>
        <dbReference type="EMBL" id="QPX75026.1"/>
    </source>
</evidence>
<evidence type="ECO:0000313" key="2">
    <source>
        <dbReference type="Proteomes" id="UP000595249"/>
    </source>
</evidence>